<evidence type="ECO:0000256" key="2">
    <source>
        <dbReference type="ARBA" id="ARBA00008821"/>
    </source>
</evidence>
<feature type="transmembrane region" description="Helical" evidence="7">
    <location>
        <begin position="216"/>
        <end position="236"/>
    </location>
</feature>
<keyword evidence="3 7" id="KW-0812">Transmembrane</keyword>
<comment type="similarity">
    <text evidence="2">Belongs to the nucleobase:cation symporter-2 (NCS2) (TC 2.A.40) family.</text>
</comment>
<dbReference type="EMBL" id="JACVVK020000051">
    <property type="protein sequence ID" value="KAK7498392.1"/>
    <property type="molecule type" value="Genomic_DNA"/>
</dbReference>
<dbReference type="AlphaFoldDB" id="A0ABD0LG04"/>
<keyword evidence="9" id="KW-1185">Reference proteome</keyword>
<protein>
    <submittedName>
        <fullName evidence="8">Uncharacterized protein</fullName>
    </submittedName>
</protein>
<gene>
    <name evidence="8" type="ORF">BaRGS_00010346</name>
</gene>
<dbReference type="Pfam" id="PF00860">
    <property type="entry name" value="Xan_ur_permease"/>
    <property type="match status" value="1"/>
</dbReference>
<sequence>LLKMQSKDDSNHMDPSTTDSSRQIDSEIPPHTTTNMNRAGRRHNANDIPQTPDAEPEPDEEEHLVTIEHVKRKRLIYKVSETPPIHTLLIFALQQGLMPVSSGLTVTLLVTEVVCARDDATLKTQILSATFLMAGLSTFAMSTFGVRLPIFQGPASMYIIPLFALSSLPEWRCPSQDDLVEHYANMSVNATEMYGDILPVPREIIYHKIRQLSGSMMLTGGLHALIGLVGLVGFLLRFIGPITIVTAITLVGLYIYKVVVNTAGSGVILSMYLSKRSTPIPAWSRHRGFHIKWFPLHQVFAILIAIIIGWTCSAVLTHFDVLSADRDSVQFYARTDTQTHVITNTPWFSFPYP</sequence>
<feature type="non-terminal residue" evidence="8">
    <location>
        <position position="1"/>
    </location>
</feature>
<feature type="transmembrane region" description="Helical" evidence="7">
    <location>
        <begin position="126"/>
        <end position="144"/>
    </location>
</feature>
<evidence type="ECO:0000256" key="7">
    <source>
        <dbReference type="SAM" id="Phobius"/>
    </source>
</evidence>
<evidence type="ECO:0000256" key="1">
    <source>
        <dbReference type="ARBA" id="ARBA00004141"/>
    </source>
</evidence>
<comment type="subcellular location">
    <subcellularLocation>
        <location evidence="1">Membrane</location>
        <topology evidence="1">Multi-pass membrane protein</topology>
    </subcellularLocation>
</comment>
<evidence type="ECO:0000313" key="9">
    <source>
        <dbReference type="Proteomes" id="UP001519460"/>
    </source>
</evidence>
<keyword evidence="5 7" id="KW-0472">Membrane</keyword>
<feature type="transmembrane region" description="Helical" evidence="7">
    <location>
        <begin position="242"/>
        <end position="273"/>
    </location>
</feature>
<evidence type="ECO:0000256" key="5">
    <source>
        <dbReference type="ARBA" id="ARBA00023136"/>
    </source>
</evidence>
<accession>A0ABD0LG04</accession>
<dbReference type="PANTHER" id="PTHR11119">
    <property type="entry name" value="XANTHINE-URACIL / VITAMIN C PERMEASE FAMILY MEMBER"/>
    <property type="match status" value="1"/>
</dbReference>
<comment type="caution">
    <text evidence="8">The sequence shown here is derived from an EMBL/GenBank/DDBJ whole genome shotgun (WGS) entry which is preliminary data.</text>
</comment>
<evidence type="ECO:0000256" key="6">
    <source>
        <dbReference type="SAM" id="MobiDB-lite"/>
    </source>
</evidence>
<dbReference type="Proteomes" id="UP001519460">
    <property type="component" value="Unassembled WGS sequence"/>
</dbReference>
<reference evidence="8 9" key="1">
    <citation type="journal article" date="2023" name="Sci. Data">
        <title>Genome assembly of the Korean intertidal mud-creeper Batillaria attramentaria.</title>
        <authorList>
            <person name="Patra A.K."/>
            <person name="Ho P.T."/>
            <person name="Jun S."/>
            <person name="Lee S.J."/>
            <person name="Kim Y."/>
            <person name="Won Y.J."/>
        </authorList>
    </citation>
    <scope>NUCLEOTIDE SEQUENCE [LARGE SCALE GENOMIC DNA]</scope>
    <source>
        <strain evidence="8">Wonlab-2016</strain>
    </source>
</reference>
<dbReference type="InterPro" id="IPR006043">
    <property type="entry name" value="NCS2"/>
</dbReference>
<organism evidence="8 9">
    <name type="scientific">Batillaria attramentaria</name>
    <dbReference type="NCBI Taxonomy" id="370345"/>
    <lineage>
        <taxon>Eukaryota</taxon>
        <taxon>Metazoa</taxon>
        <taxon>Spiralia</taxon>
        <taxon>Lophotrochozoa</taxon>
        <taxon>Mollusca</taxon>
        <taxon>Gastropoda</taxon>
        <taxon>Caenogastropoda</taxon>
        <taxon>Sorbeoconcha</taxon>
        <taxon>Cerithioidea</taxon>
        <taxon>Batillariidae</taxon>
        <taxon>Batillaria</taxon>
    </lineage>
</organism>
<feature type="transmembrane region" description="Helical" evidence="7">
    <location>
        <begin position="294"/>
        <end position="316"/>
    </location>
</feature>
<evidence type="ECO:0000313" key="8">
    <source>
        <dbReference type="EMBL" id="KAK7498392.1"/>
    </source>
</evidence>
<evidence type="ECO:0000256" key="3">
    <source>
        <dbReference type="ARBA" id="ARBA00022692"/>
    </source>
</evidence>
<keyword evidence="4 7" id="KW-1133">Transmembrane helix</keyword>
<feature type="non-terminal residue" evidence="8">
    <location>
        <position position="353"/>
    </location>
</feature>
<evidence type="ECO:0000256" key="4">
    <source>
        <dbReference type="ARBA" id="ARBA00022989"/>
    </source>
</evidence>
<proteinExistence type="inferred from homology"/>
<feature type="compositionally biased region" description="Polar residues" evidence="6">
    <location>
        <begin position="13"/>
        <end position="23"/>
    </location>
</feature>
<dbReference type="GO" id="GO:0016020">
    <property type="term" value="C:membrane"/>
    <property type="evidence" value="ECO:0007669"/>
    <property type="project" value="UniProtKB-SubCell"/>
</dbReference>
<feature type="compositionally biased region" description="Basic and acidic residues" evidence="6">
    <location>
        <begin position="1"/>
        <end position="12"/>
    </location>
</feature>
<feature type="region of interest" description="Disordered" evidence="6">
    <location>
        <begin position="1"/>
        <end position="62"/>
    </location>
</feature>
<name>A0ABD0LG04_9CAEN</name>